<protein>
    <recommendedName>
        <fullName evidence="2">VOC domain-containing protein</fullName>
    </recommendedName>
</protein>
<dbReference type="InterPro" id="IPR037523">
    <property type="entry name" value="VOC_core"/>
</dbReference>
<dbReference type="PROSITE" id="PS51819">
    <property type="entry name" value="VOC"/>
    <property type="match status" value="1"/>
</dbReference>
<dbReference type="InterPro" id="IPR029068">
    <property type="entry name" value="Glyas_Bleomycin-R_OHBP_Dase"/>
</dbReference>
<dbReference type="STRING" id="1442368.A0A0D2G9D4"/>
<keyword evidence="1" id="KW-0479">Metal-binding</keyword>
<sequence length="167" mass="18334">MSEEATTWNRPLNHVAVSVPDVQAVVDWYSTHLGFRLLGKIAHIKRSTDPDAAIFAIYPSSLNEVKLAYMSTGNGVGFEVFEFVDPKPVAAKREFQYERAGFFHVCVTDPDPDALADRVIGAGGKRVGQTVDPGNVGVKCLYLADPWGNIVEVLSVSFEWLACRTAF</sequence>
<dbReference type="RefSeq" id="XP_013279223.1">
    <property type="nucleotide sequence ID" value="XM_013423769.1"/>
</dbReference>
<dbReference type="GeneID" id="25309646"/>
<dbReference type="EMBL" id="KN846975">
    <property type="protein sequence ID" value="KIW75415.1"/>
    <property type="molecule type" value="Genomic_DNA"/>
</dbReference>
<dbReference type="InterPro" id="IPR051785">
    <property type="entry name" value="MMCE/EMCE_epimerase"/>
</dbReference>
<dbReference type="GO" id="GO:0046491">
    <property type="term" value="P:L-methylmalonyl-CoA metabolic process"/>
    <property type="evidence" value="ECO:0007669"/>
    <property type="project" value="TreeGrafter"/>
</dbReference>
<evidence type="ECO:0000259" key="2">
    <source>
        <dbReference type="PROSITE" id="PS51819"/>
    </source>
</evidence>
<evidence type="ECO:0000313" key="4">
    <source>
        <dbReference type="Proteomes" id="UP000053029"/>
    </source>
</evidence>
<gene>
    <name evidence="3" type="ORF">Z517_10156</name>
</gene>
<dbReference type="PANTHER" id="PTHR43048">
    <property type="entry name" value="METHYLMALONYL-COA EPIMERASE"/>
    <property type="match status" value="1"/>
</dbReference>
<dbReference type="InterPro" id="IPR004360">
    <property type="entry name" value="Glyas_Fos-R_dOase_dom"/>
</dbReference>
<feature type="domain" description="VOC" evidence="2">
    <location>
        <begin position="11"/>
        <end position="156"/>
    </location>
</feature>
<evidence type="ECO:0000313" key="3">
    <source>
        <dbReference type="EMBL" id="KIW75415.1"/>
    </source>
</evidence>
<dbReference type="Proteomes" id="UP000053029">
    <property type="component" value="Unassembled WGS sequence"/>
</dbReference>
<dbReference type="HOGENOM" id="CLU_046006_7_0_1"/>
<dbReference type="OrthoDB" id="16820at2759"/>
<organism evidence="3 4">
    <name type="scientific">Fonsecaea pedrosoi CBS 271.37</name>
    <dbReference type="NCBI Taxonomy" id="1442368"/>
    <lineage>
        <taxon>Eukaryota</taxon>
        <taxon>Fungi</taxon>
        <taxon>Dikarya</taxon>
        <taxon>Ascomycota</taxon>
        <taxon>Pezizomycotina</taxon>
        <taxon>Eurotiomycetes</taxon>
        <taxon>Chaetothyriomycetidae</taxon>
        <taxon>Chaetothyriales</taxon>
        <taxon>Herpotrichiellaceae</taxon>
        <taxon>Fonsecaea</taxon>
    </lineage>
</organism>
<dbReference type="GO" id="GO:0046872">
    <property type="term" value="F:metal ion binding"/>
    <property type="evidence" value="ECO:0007669"/>
    <property type="project" value="UniProtKB-KW"/>
</dbReference>
<dbReference type="GO" id="GO:0004493">
    <property type="term" value="F:methylmalonyl-CoA epimerase activity"/>
    <property type="evidence" value="ECO:0007669"/>
    <property type="project" value="TreeGrafter"/>
</dbReference>
<dbReference type="VEuPathDB" id="FungiDB:Z517_10156"/>
<dbReference type="Pfam" id="PF00903">
    <property type="entry name" value="Glyoxalase"/>
    <property type="match status" value="1"/>
</dbReference>
<dbReference type="PANTHER" id="PTHR43048:SF6">
    <property type="entry name" value="BLR8189 PROTEIN"/>
    <property type="match status" value="1"/>
</dbReference>
<dbReference type="AlphaFoldDB" id="A0A0D2G9D4"/>
<keyword evidence="4" id="KW-1185">Reference proteome</keyword>
<proteinExistence type="predicted"/>
<reference evidence="3 4" key="1">
    <citation type="submission" date="2015-01" db="EMBL/GenBank/DDBJ databases">
        <title>The Genome Sequence of Fonsecaea pedrosoi CBS 271.37.</title>
        <authorList>
            <consortium name="The Broad Institute Genomics Platform"/>
            <person name="Cuomo C."/>
            <person name="de Hoog S."/>
            <person name="Gorbushina A."/>
            <person name="Stielow B."/>
            <person name="Teixiera M."/>
            <person name="Abouelleil A."/>
            <person name="Chapman S.B."/>
            <person name="Priest M."/>
            <person name="Young S.K."/>
            <person name="Wortman J."/>
            <person name="Nusbaum C."/>
            <person name="Birren B."/>
        </authorList>
    </citation>
    <scope>NUCLEOTIDE SEQUENCE [LARGE SCALE GENOMIC DNA]</scope>
    <source>
        <strain evidence="3 4">CBS 271.37</strain>
    </source>
</reference>
<dbReference type="SUPFAM" id="SSF54593">
    <property type="entry name" value="Glyoxalase/Bleomycin resistance protein/Dihydroxybiphenyl dioxygenase"/>
    <property type="match status" value="1"/>
</dbReference>
<evidence type="ECO:0000256" key="1">
    <source>
        <dbReference type="ARBA" id="ARBA00022723"/>
    </source>
</evidence>
<name>A0A0D2G9D4_9EURO</name>
<dbReference type="Gene3D" id="3.10.180.10">
    <property type="entry name" value="2,3-Dihydroxybiphenyl 1,2-Dioxygenase, domain 1"/>
    <property type="match status" value="1"/>
</dbReference>
<accession>A0A0D2G9D4</accession>